<comment type="caution">
    <text evidence="1">The sequence shown here is derived from an EMBL/GenBank/DDBJ whole genome shotgun (WGS) entry which is preliminary data.</text>
</comment>
<evidence type="ECO:0000313" key="2">
    <source>
        <dbReference type="Proteomes" id="UP000694240"/>
    </source>
</evidence>
<dbReference type="AlphaFoldDB" id="A0A8T2EX01"/>
<accession>A0A8T2EX01</accession>
<reference evidence="1 2" key="1">
    <citation type="submission" date="2020-12" db="EMBL/GenBank/DDBJ databases">
        <title>Concerted genomic and epigenomic changes stabilize Arabidopsis allopolyploids.</title>
        <authorList>
            <person name="Chen Z."/>
        </authorList>
    </citation>
    <scope>NUCLEOTIDE SEQUENCE [LARGE SCALE GENOMIC DNA]</scope>
    <source>
        <strain evidence="1">Allo738</strain>
        <tissue evidence="1">Leaf</tissue>
    </source>
</reference>
<gene>
    <name evidence="1" type="ORF">ISN45_At03g003710</name>
</gene>
<dbReference type="EMBL" id="JAEFBK010000003">
    <property type="protein sequence ID" value="KAG7623961.1"/>
    <property type="molecule type" value="Genomic_DNA"/>
</dbReference>
<protein>
    <submittedName>
        <fullName evidence="1">Uncharacterized protein</fullName>
    </submittedName>
</protein>
<proteinExistence type="predicted"/>
<keyword evidence="2" id="KW-1185">Reference proteome</keyword>
<organism evidence="1 2">
    <name type="scientific">Arabidopsis thaliana x Arabidopsis arenosa</name>
    <dbReference type="NCBI Taxonomy" id="1240361"/>
    <lineage>
        <taxon>Eukaryota</taxon>
        <taxon>Viridiplantae</taxon>
        <taxon>Streptophyta</taxon>
        <taxon>Embryophyta</taxon>
        <taxon>Tracheophyta</taxon>
        <taxon>Spermatophyta</taxon>
        <taxon>Magnoliopsida</taxon>
        <taxon>eudicotyledons</taxon>
        <taxon>Gunneridae</taxon>
        <taxon>Pentapetalae</taxon>
        <taxon>rosids</taxon>
        <taxon>malvids</taxon>
        <taxon>Brassicales</taxon>
        <taxon>Brassicaceae</taxon>
        <taxon>Camelineae</taxon>
        <taxon>Arabidopsis</taxon>
    </lineage>
</organism>
<dbReference type="Proteomes" id="UP000694240">
    <property type="component" value="Chromosome 3"/>
</dbReference>
<sequence length="108" mass="12420">MKLPDQTTKTKVCAMSDLCYMYVNLLIYSAICFSCNKERIGQPISCRTNSPLFACGIYVKRQSQFPKTKVLLLFLFYPVPKNVIRRGDQELMFLLRTLLCISLDLPSL</sequence>
<evidence type="ECO:0000313" key="1">
    <source>
        <dbReference type="EMBL" id="KAG7623961.1"/>
    </source>
</evidence>
<name>A0A8T2EX01_9BRAS</name>